<dbReference type="InterPro" id="IPR034505">
    <property type="entry name" value="Coproporphyrinogen-III_oxidase"/>
</dbReference>
<dbReference type="SUPFAM" id="SSF102114">
    <property type="entry name" value="Radical SAM enzymes"/>
    <property type="match status" value="1"/>
</dbReference>
<dbReference type="PANTHER" id="PTHR13932:SF5">
    <property type="entry name" value="RADICAL S-ADENOSYL METHIONINE DOMAIN-CONTAINING PROTEIN 1, MITOCHONDRIAL"/>
    <property type="match status" value="1"/>
</dbReference>
<organism evidence="4 6">
    <name type="scientific">Eggerthella sinensis</name>
    <dbReference type="NCBI Taxonomy" id="242230"/>
    <lineage>
        <taxon>Bacteria</taxon>
        <taxon>Bacillati</taxon>
        <taxon>Actinomycetota</taxon>
        <taxon>Coriobacteriia</taxon>
        <taxon>Eggerthellales</taxon>
        <taxon>Eggerthellaceae</taxon>
        <taxon>Eggerthella</taxon>
    </lineage>
</organism>
<dbReference type="OrthoDB" id="9808022at2"/>
<proteinExistence type="predicted"/>
<dbReference type="RefSeq" id="WP_114547480.1">
    <property type="nucleotide sequence ID" value="NZ_PPTT01000032.1"/>
</dbReference>
<evidence type="ECO:0000313" key="4">
    <source>
        <dbReference type="EMBL" id="RNM41412.1"/>
    </source>
</evidence>
<evidence type="ECO:0000256" key="1">
    <source>
        <dbReference type="ARBA" id="ARBA00017228"/>
    </source>
</evidence>
<dbReference type="EMBL" id="QICC01000037">
    <property type="protein sequence ID" value="RNM41412.1"/>
    <property type="molecule type" value="Genomic_DNA"/>
</dbReference>
<dbReference type="GO" id="GO:0051539">
    <property type="term" value="F:4 iron, 4 sulfur cluster binding"/>
    <property type="evidence" value="ECO:0007669"/>
    <property type="project" value="TreeGrafter"/>
</dbReference>
<evidence type="ECO:0000313" key="5">
    <source>
        <dbReference type="Proteomes" id="UP000253817"/>
    </source>
</evidence>
<dbReference type="GO" id="GO:0005737">
    <property type="term" value="C:cytoplasm"/>
    <property type="evidence" value="ECO:0007669"/>
    <property type="project" value="TreeGrafter"/>
</dbReference>
<evidence type="ECO:0000259" key="2">
    <source>
        <dbReference type="SMART" id="SM00729"/>
    </source>
</evidence>
<evidence type="ECO:0000313" key="6">
    <source>
        <dbReference type="Proteomes" id="UP000270112"/>
    </source>
</evidence>
<evidence type="ECO:0000313" key="3">
    <source>
        <dbReference type="EMBL" id="RDB66079.1"/>
    </source>
</evidence>
<dbReference type="Proteomes" id="UP000253817">
    <property type="component" value="Unassembled WGS sequence"/>
</dbReference>
<dbReference type="InterPro" id="IPR006638">
    <property type="entry name" value="Elp3/MiaA/NifB-like_rSAM"/>
</dbReference>
<reference evidence="4" key="3">
    <citation type="journal article" date="2019" name="Microbiol. Resour. Announc.">
        <title>Draft Genome Sequences of Type Strains of Gordonibacter faecihominis, Paraeggerthella hongkongensis, Parvibacter caecicola,Slackia equolifaciens, Slackia faecicanis, and Slackia isoflavoniconvertens.</title>
        <authorList>
            <person name="Danylec N."/>
            <person name="Stoll D.A."/>
            <person name="Dotsch A."/>
            <person name="Huch M."/>
        </authorList>
    </citation>
    <scope>NUCLEOTIDE SEQUENCE</scope>
    <source>
        <strain evidence="4">DSM 16107</strain>
    </source>
</reference>
<name>A0A3N0IYK7_9ACTN</name>
<feature type="domain" description="Elp3/MiaA/NifB-like radical SAM core" evidence="2">
    <location>
        <begin position="6"/>
        <end position="214"/>
    </location>
</feature>
<dbReference type="InterPro" id="IPR058240">
    <property type="entry name" value="rSAM_sf"/>
</dbReference>
<dbReference type="AlphaFoldDB" id="A0A3N0IYK7"/>
<sequence>MEAISRDAVLFVNIPFVSEERPFTTGHRLVGDRAARMRYLEALRAEARAVAPETRPAVIRAVKVGGGSPSIMSPDKLGELLLDLRALFHLADDCEVSLEAVPHTVGVPSLTGWGQGKVNRVILRADSVQPEELVALDRPFDSVQVQNALLFLDKFHLGNVDVALRYGIPGQTEASLMRTLRSVAGIEPAHLTLEPLLAADEGVLDEEAQRRLYDAACERLSSYGFVQYAPGRFARDELHREEFAVALGQGAALIGLGIDARSCYHGLSYVNTSDFAVYAAHSAEPQHAVAAVAQLDEGARALLFVRNRLAFGGGFAEEDYVRACGPMSAEVARELAELERAGDVAHDGGAYRLTQQGLFAWAR</sequence>
<dbReference type="PANTHER" id="PTHR13932">
    <property type="entry name" value="COPROPORPHYRINIGEN III OXIDASE"/>
    <property type="match status" value="1"/>
</dbReference>
<dbReference type="GO" id="GO:0003824">
    <property type="term" value="F:catalytic activity"/>
    <property type="evidence" value="ECO:0007669"/>
    <property type="project" value="InterPro"/>
</dbReference>
<accession>A0A3N0IYK7</accession>
<comment type="caution">
    <text evidence="4">The sequence shown here is derived from an EMBL/GenBank/DDBJ whole genome shotgun (WGS) entry which is preliminary data.</text>
</comment>
<dbReference type="GO" id="GO:0006779">
    <property type="term" value="P:porphyrin-containing compound biosynthetic process"/>
    <property type="evidence" value="ECO:0007669"/>
    <property type="project" value="TreeGrafter"/>
</dbReference>
<reference evidence="6" key="2">
    <citation type="submission" date="2018-05" db="EMBL/GenBank/DDBJ databases">
        <title>Genome Sequencing of selected type strains of the family Eggerthellaceae.</title>
        <authorList>
            <person name="Danylec N."/>
            <person name="Stoll D.A."/>
            <person name="Doetsch A."/>
            <person name="Huch M."/>
        </authorList>
    </citation>
    <scope>NUCLEOTIDE SEQUENCE [LARGE SCALE GENOMIC DNA]</scope>
    <source>
        <strain evidence="6">DSM 16107</strain>
    </source>
</reference>
<dbReference type="EMBL" id="PPTT01000032">
    <property type="protein sequence ID" value="RDB66079.1"/>
    <property type="molecule type" value="Genomic_DNA"/>
</dbReference>
<keyword evidence="5" id="KW-1185">Reference proteome</keyword>
<protein>
    <recommendedName>
        <fullName evidence="1">Heme chaperone HemW</fullName>
    </recommendedName>
</protein>
<gene>
    <name evidence="3" type="ORF">C1876_14735</name>
    <name evidence="4" type="ORF">DMP09_09735</name>
</gene>
<dbReference type="Proteomes" id="UP000270112">
    <property type="component" value="Unassembled WGS sequence"/>
</dbReference>
<dbReference type="SMART" id="SM00729">
    <property type="entry name" value="Elp3"/>
    <property type="match status" value="1"/>
</dbReference>
<reference evidence="3 5" key="1">
    <citation type="journal article" date="2018" name="Elife">
        <title>Discovery and characterization of a prevalent human gut bacterial enzyme sufficient for the inactivation of a family of plant toxins.</title>
        <authorList>
            <person name="Koppel N."/>
            <person name="Bisanz J.E."/>
            <person name="Pandelia M.E."/>
            <person name="Turnbaugh P.J."/>
            <person name="Balskus E.P."/>
        </authorList>
    </citation>
    <scope>NUCLEOTIDE SEQUENCE [LARGE SCALE GENOMIC DNA]</scope>
    <source>
        <strain evidence="3 5">DSM 16107</strain>
    </source>
</reference>